<dbReference type="AlphaFoldDB" id="A0ABD7GS38"/>
<protein>
    <submittedName>
        <fullName evidence="1">Uncharacterized protein</fullName>
    </submittedName>
</protein>
<proteinExistence type="predicted"/>
<evidence type="ECO:0000313" key="2">
    <source>
        <dbReference type="Proteomes" id="UP000255291"/>
    </source>
</evidence>
<organism evidence="1 2">
    <name type="scientific">Enterobacter roggenkampii</name>
    <dbReference type="NCBI Taxonomy" id="1812935"/>
    <lineage>
        <taxon>Bacteria</taxon>
        <taxon>Pseudomonadati</taxon>
        <taxon>Pseudomonadota</taxon>
        <taxon>Gammaproteobacteria</taxon>
        <taxon>Enterobacterales</taxon>
        <taxon>Enterobacteriaceae</taxon>
        <taxon>Enterobacter</taxon>
        <taxon>Enterobacter cloacae complex</taxon>
    </lineage>
</organism>
<gene>
    <name evidence="1" type="ORF">DXF87_19945</name>
</gene>
<sequence length="62" mass="6771">MSKACVIAELRKAREAREGKTGTSFSGSGQSDFNKAFYSGGKADSTGMTQKQYNQYFYEGKA</sequence>
<accession>A0ABD7GS38</accession>
<evidence type="ECO:0000313" key="1">
    <source>
        <dbReference type="EMBL" id="RDT58004.1"/>
    </source>
</evidence>
<comment type="caution">
    <text evidence="1">The sequence shown here is derived from an EMBL/GenBank/DDBJ whole genome shotgun (WGS) entry which is preliminary data.</text>
</comment>
<name>A0ABD7GS38_9ENTR</name>
<dbReference type="Proteomes" id="UP000255291">
    <property type="component" value="Unassembled WGS sequence"/>
</dbReference>
<dbReference type="EMBL" id="QRBW01000051">
    <property type="protein sequence ID" value="RDT58004.1"/>
    <property type="molecule type" value="Genomic_DNA"/>
</dbReference>
<reference evidence="1 2" key="1">
    <citation type="submission" date="2018-07" db="EMBL/GenBank/DDBJ databases">
        <title>The use of a cohorting ward and systematic surveillance cultures for the control of a Klebsiella pneumoniae carbapenemase (KPC)-producing Enterobacteriaceae outbreak.</title>
        <authorList>
            <person name="Doi Y."/>
        </authorList>
    </citation>
    <scope>NUCLEOTIDE SEQUENCE [LARGE SCALE GENOMIC DNA]</scope>
    <source>
        <strain evidence="1 2">1-RC-17-04017</strain>
    </source>
</reference>